<proteinExistence type="predicted"/>
<protein>
    <submittedName>
        <fullName evidence="1">Uncharacterized protein</fullName>
    </submittedName>
</protein>
<evidence type="ECO:0000313" key="2">
    <source>
        <dbReference type="Proteomes" id="UP000253410"/>
    </source>
</evidence>
<dbReference type="AlphaFoldDB" id="A0A365XWK3"/>
<dbReference type="EMBL" id="QFFJ01000002">
    <property type="protein sequence ID" value="RBL89965.1"/>
    <property type="molecule type" value="Genomic_DNA"/>
</dbReference>
<sequence>MAIALSGLTLLFACDERDTYTSYSSTEKNGIASGSISLSNDSVSLEISYSGDIQLNEEGTAVKTISPEGFLKYKKNNKKFSAVSDKQGNITYELSDAGNSPEGDAARNTFIADALREMVVYGFNAKNRLPALYKKGGSAAVLREAAAARTDELRSSYLEFLLKIDSLQQSDLTLIAQMVAGKINGDVEKVKLLQLFRTGYMSDIQTANAALSIAESIHSGLEKTKALELILAQPIMTDEVVRALKINNTISGDLGKMDVLYFLAKKEHQPSEHWIALINATGQLSSELERAKVLEQIATKLPADEPTVKEAFRKVAGTITSPMIAEKVMGAVK</sequence>
<accession>A0A365XWK3</accession>
<name>A0A365XWK3_9BACT</name>
<gene>
    <name evidence="1" type="ORF">DF182_26185</name>
</gene>
<keyword evidence="2" id="KW-1185">Reference proteome</keyword>
<dbReference type="Proteomes" id="UP000253410">
    <property type="component" value="Unassembled WGS sequence"/>
</dbReference>
<comment type="caution">
    <text evidence="1">The sequence shown here is derived from an EMBL/GenBank/DDBJ whole genome shotgun (WGS) entry which is preliminary data.</text>
</comment>
<reference evidence="1 2" key="1">
    <citation type="submission" date="2018-05" db="EMBL/GenBank/DDBJ databases">
        <title>Chitinophaga sp. K3CV102501T nov., isolated from isolated from a monsoon evergreen broad-leaved forest soil.</title>
        <authorList>
            <person name="Lv Y."/>
        </authorList>
    </citation>
    <scope>NUCLEOTIDE SEQUENCE [LARGE SCALE GENOMIC DNA]</scope>
    <source>
        <strain evidence="1 2">GDMCC 1.1325</strain>
    </source>
</reference>
<organism evidence="1 2">
    <name type="scientific">Chitinophaga flava</name>
    <dbReference type="NCBI Taxonomy" id="2259036"/>
    <lineage>
        <taxon>Bacteria</taxon>
        <taxon>Pseudomonadati</taxon>
        <taxon>Bacteroidota</taxon>
        <taxon>Chitinophagia</taxon>
        <taxon>Chitinophagales</taxon>
        <taxon>Chitinophagaceae</taxon>
        <taxon>Chitinophaga</taxon>
    </lineage>
</organism>
<evidence type="ECO:0000313" key="1">
    <source>
        <dbReference type="EMBL" id="RBL89965.1"/>
    </source>
</evidence>